<comment type="caution">
    <text evidence="1">The sequence shown here is derived from an EMBL/GenBank/DDBJ whole genome shotgun (WGS) entry which is preliminary data.</text>
</comment>
<organism evidence="1 2">
    <name type="scientific">Epilithonimonas hispanica</name>
    <dbReference type="NCBI Taxonomy" id="358687"/>
    <lineage>
        <taxon>Bacteria</taxon>
        <taxon>Pseudomonadati</taxon>
        <taxon>Bacteroidota</taxon>
        <taxon>Flavobacteriia</taxon>
        <taxon>Flavobacteriales</taxon>
        <taxon>Weeksellaceae</taxon>
        <taxon>Chryseobacterium group</taxon>
        <taxon>Epilithonimonas</taxon>
    </lineage>
</organism>
<keyword evidence="2" id="KW-1185">Reference proteome</keyword>
<proteinExistence type="predicted"/>
<gene>
    <name evidence="1" type="ORF">DRF58_10905</name>
</gene>
<name>A0A3D9CWG0_9FLAO</name>
<sequence>MIASYKGLAVSLSSLKAIKSEISGEGGFLLFEFNNVLIELDDPDNRQEDIDFLSFRNEPVTQYFDDVLDLKESFSWWVKAWNSYELKDEDSNDTFYDGLGS</sequence>
<protein>
    <submittedName>
        <fullName evidence="1">Uncharacterized protein</fullName>
    </submittedName>
</protein>
<evidence type="ECO:0000313" key="2">
    <source>
        <dbReference type="Proteomes" id="UP000256326"/>
    </source>
</evidence>
<dbReference type="Proteomes" id="UP000256326">
    <property type="component" value="Unassembled WGS sequence"/>
</dbReference>
<dbReference type="AlphaFoldDB" id="A0A3D9CWG0"/>
<dbReference type="RefSeq" id="WP_116035401.1">
    <property type="nucleotide sequence ID" value="NZ_JBHLVV010000110.1"/>
</dbReference>
<evidence type="ECO:0000313" key="1">
    <source>
        <dbReference type="EMBL" id="REC70021.1"/>
    </source>
</evidence>
<reference evidence="1 2" key="1">
    <citation type="journal article" date="2006" name="Int. J. Syst. Evol. Microbiol.">
        <title>Chryseobacterium hispanicum sp. nov., isolated from the drinking water distribution system of Sevilla, Spain.</title>
        <authorList>
            <person name="Gallego V."/>
            <person name="Garcia M.T."/>
            <person name="Ventosa A."/>
        </authorList>
    </citation>
    <scope>NUCLEOTIDE SEQUENCE [LARGE SCALE GENOMIC DNA]</scope>
    <source>
        <strain evidence="1 2">KCTC 22104</strain>
    </source>
</reference>
<dbReference type="EMBL" id="QNUG01000021">
    <property type="protein sequence ID" value="REC70021.1"/>
    <property type="molecule type" value="Genomic_DNA"/>
</dbReference>
<dbReference type="OrthoDB" id="1264607at2"/>
<accession>A0A3D9CWG0</accession>